<sequence>MKYDDIKWHLNAEYPKELESNRALTHIGMFMGWVIDKGFEGELLQKHFSKELQEFKDRKITGAEFLELCSDNKLVSEDLNAEANKFAEAYYASDKYIDDYVDLSDDNNETIFHEPDSWEKYEEVKKVINKRYEEWKQTK</sequence>
<evidence type="ECO:0000313" key="3">
    <source>
        <dbReference type="Proteomes" id="UP000593915"/>
    </source>
</evidence>
<accession>A0A7S6WML5</accession>
<gene>
    <name evidence="2" type="ORF">IFE08_08860</name>
</gene>
<evidence type="ECO:0000313" key="2">
    <source>
        <dbReference type="EMBL" id="QOW59969.1"/>
    </source>
</evidence>
<name>A0A7S6WML5_9SPIR</name>
<protein>
    <recommendedName>
        <fullName evidence="1">DUF7832 domain-containing protein</fullName>
    </recommendedName>
</protein>
<dbReference type="InterPro" id="IPR057154">
    <property type="entry name" value="DUF7832"/>
</dbReference>
<organism evidence="2 3">
    <name type="scientific">Treponema pedis</name>
    <dbReference type="NCBI Taxonomy" id="409322"/>
    <lineage>
        <taxon>Bacteria</taxon>
        <taxon>Pseudomonadati</taxon>
        <taxon>Spirochaetota</taxon>
        <taxon>Spirochaetia</taxon>
        <taxon>Spirochaetales</taxon>
        <taxon>Treponemataceae</taxon>
        <taxon>Treponema</taxon>
    </lineage>
</organism>
<dbReference type="AlphaFoldDB" id="A0A7S6WML5"/>
<evidence type="ECO:0000259" key="1">
    <source>
        <dbReference type="Pfam" id="PF25191"/>
    </source>
</evidence>
<dbReference type="EMBL" id="CP061839">
    <property type="protein sequence ID" value="QOW59969.1"/>
    <property type="molecule type" value="Genomic_DNA"/>
</dbReference>
<dbReference type="RefSeq" id="WP_194075596.1">
    <property type="nucleotide sequence ID" value="NZ_CP061839.1"/>
</dbReference>
<reference evidence="2 3" key="1">
    <citation type="submission" date="2020-09" db="EMBL/GenBank/DDBJ databases">
        <title>Characterization of Treponema spp. from bovine digital dermatitis in Korea.</title>
        <authorList>
            <person name="Espiritu H.M."/>
            <person name="Cho Y.I."/>
            <person name="Mamuad L."/>
        </authorList>
    </citation>
    <scope>NUCLEOTIDE SEQUENCE [LARGE SCALE GENOMIC DNA]</scope>
    <source>
        <strain evidence="2 3">KS1</strain>
    </source>
</reference>
<dbReference type="Proteomes" id="UP000593915">
    <property type="component" value="Chromosome"/>
</dbReference>
<feature type="domain" description="DUF7832" evidence="1">
    <location>
        <begin position="2"/>
        <end position="113"/>
    </location>
</feature>
<dbReference type="Pfam" id="PF25191">
    <property type="entry name" value="DUF7832"/>
    <property type="match status" value="1"/>
</dbReference>
<proteinExistence type="predicted"/>